<evidence type="ECO:0000313" key="19">
    <source>
        <dbReference type="Proteomes" id="UP000438958"/>
    </source>
</evidence>
<dbReference type="EMBL" id="AASWOY010000264">
    <property type="protein sequence ID" value="EFH6652650.1"/>
    <property type="molecule type" value="Genomic_DNA"/>
</dbReference>
<reference evidence="14 15" key="4">
    <citation type="submission" date="2018-06" db="EMBL/GenBank/DDBJ databases">
        <authorList>
            <consortium name="Pathogen Informatics"/>
            <person name="Doyle S."/>
        </authorList>
    </citation>
    <scope>NUCLEOTIDE SEQUENCE [LARGE SCALE GENOMIC DNA]</scope>
    <source>
        <strain evidence="11 15">NCTC8333</strain>
        <strain evidence="10 14">NCTC9075</strain>
    </source>
</reference>
<reference evidence="4" key="10">
    <citation type="submission" date="2020-02" db="EMBL/GenBank/DDBJ databases">
        <authorList>
            <consortium name="NCBI Pathogen Detection Project"/>
        </authorList>
    </citation>
    <scope>NUCLEOTIDE SEQUENCE</scope>
    <source>
        <strain evidence="4">1839</strain>
    </source>
</reference>
<reference evidence="2 21" key="9">
    <citation type="submission" date="2019-11" db="EMBL/GenBank/DDBJ databases">
        <authorList>
            <consortium name="GenomeTrakr network: Whole genome sequencing for foodborne pathogen traceback"/>
        </authorList>
    </citation>
    <scope>NUCLEOTIDE SEQUENCE [LARGE SCALE GENOMIC DNA]</scope>
    <source>
        <strain evidence="2 21">PSU-2072</strain>
    </source>
</reference>
<reference evidence="3 17" key="3">
    <citation type="submission" date="2018-04" db="EMBL/GenBank/DDBJ databases">
        <title>Large scale genomics of bovine and human commensal E. coli to reveal the emerging process of EHEC.</title>
        <authorList>
            <person name="Arimizu Y."/>
            <person name="Ogura Y."/>
        </authorList>
    </citation>
    <scope>NUCLEOTIDE SEQUENCE [LARGE SCALE GENOMIC DNA]</scope>
    <source>
        <strain evidence="3 17">ECSC038</strain>
    </source>
</reference>
<dbReference type="EMBL" id="WXKQ01000034">
    <property type="protein sequence ID" value="NAG21989.1"/>
    <property type="molecule type" value="Genomic_DNA"/>
</dbReference>
<geneLocation type="plasmid" evidence="8">
    <name>pNCYU-26-73-7</name>
</geneLocation>
<dbReference type="Proteomes" id="UP000300926">
    <property type="component" value="Unassembled WGS sequence"/>
</dbReference>
<dbReference type="Proteomes" id="UP000475070">
    <property type="component" value="Unassembled WGS sequence"/>
</dbReference>
<evidence type="ECO:0000313" key="6">
    <source>
        <dbReference type="EMBL" id="NAG21989.1"/>
    </source>
</evidence>
<proteinExistence type="predicted"/>
<evidence type="ECO:0000313" key="21">
    <source>
        <dbReference type="Proteomes" id="UP000530628"/>
    </source>
</evidence>
<reference evidence="8 18" key="8">
    <citation type="submission" date="2019-08" db="EMBL/GenBank/DDBJ databases">
        <authorList>
            <person name="Chen F.-J."/>
            <person name="Wu H.-C."/>
            <person name="Liao Y.-C."/>
            <person name="Kuo S.-C."/>
        </authorList>
    </citation>
    <scope>NUCLEOTIDE SEQUENCE [LARGE SCALE GENOMIC DNA]</scope>
    <source>
        <strain evidence="8 18">NCYU-26-73</strain>
        <plasmid evidence="8">pNCYU-26-73-7</plasmid>
        <plasmid evidence="18">pncyu-26-73-7</plasmid>
    </source>
</reference>
<dbReference type="EMBL" id="RQTU01000031">
    <property type="protein sequence ID" value="RRD72921.1"/>
    <property type="molecule type" value="Genomic_DNA"/>
</dbReference>
<evidence type="ECO:0000313" key="12">
    <source>
        <dbReference type="EMBL" id="STO18097.1"/>
    </source>
</evidence>
<evidence type="ECO:0000313" key="13">
    <source>
        <dbReference type="Proteomes" id="UP000218543"/>
    </source>
</evidence>
<feature type="region of interest" description="Disordered" evidence="1">
    <location>
        <begin position="1"/>
        <end position="40"/>
    </location>
</feature>
<evidence type="ECO:0000313" key="17">
    <source>
        <dbReference type="Proteomes" id="UP000300926"/>
    </source>
</evidence>
<evidence type="ECO:0000313" key="14">
    <source>
        <dbReference type="Proteomes" id="UP000254181"/>
    </source>
</evidence>
<evidence type="ECO:0008006" key="22">
    <source>
        <dbReference type="Google" id="ProtNLM"/>
    </source>
</evidence>
<dbReference type="EMBL" id="BFIH01000077">
    <property type="protein sequence ID" value="GCO43815.1"/>
    <property type="molecule type" value="Genomic_DNA"/>
</dbReference>
<dbReference type="Proteomes" id="UP000254181">
    <property type="component" value="Unassembled WGS sequence"/>
</dbReference>
<evidence type="ECO:0000313" key="11">
    <source>
        <dbReference type="EMBL" id="STO17962.1"/>
    </source>
</evidence>
<evidence type="ECO:0000313" key="10">
    <source>
        <dbReference type="EMBL" id="STL18815.1"/>
    </source>
</evidence>
<evidence type="ECO:0000256" key="1">
    <source>
        <dbReference type="SAM" id="MobiDB-lite"/>
    </source>
</evidence>
<dbReference type="EMBL" id="MRVZ01000085">
    <property type="protein sequence ID" value="PAU18119.1"/>
    <property type="molecule type" value="Genomic_DNA"/>
</dbReference>
<keyword evidence="8" id="KW-0614">Plasmid</keyword>
<reference evidence="4" key="2">
    <citation type="journal article" date="2018" name="Genome Biol.">
        <title>SKESA: strategic k-mer extension for scrupulous assemblies.</title>
        <authorList>
            <person name="Souvorov A."/>
            <person name="Agarwala R."/>
            <person name="Lipman D.J."/>
        </authorList>
    </citation>
    <scope>NUCLEOTIDE SEQUENCE [LARGE SCALE GENOMIC DNA]</scope>
    <source>
        <strain evidence="4">1839</strain>
    </source>
</reference>
<dbReference type="EMBL" id="UGEM01000002">
    <property type="protein sequence ID" value="STL18815.1"/>
    <property type="molecule type" value="Genomic_DNA"/>
</dbReference>
<dbReference type="EMBL" id="UGFE01000007">
    <property type="protein sequence ID" value="STO18097.1"/>
    <property type="molecule type" value="Genomic_DNA"/>
</dbReference>
<dbReference type="AlphaFoldDB" id="A0A1X0PAG5"/>
<dbReference type="Proteomes" id="UP000321299">
    <property type="component" value="Plasmid pNCYU-26-73-7"/>
</dbReference>
<dbReference type="EMBL" id="WKUE01000078">
    <property type="protein sequence ID" value="MSI71910.1"/>
    <property type="molecule type" value="Genomic_DNA"/>
</dbReference>
<evidence type="ECO:0000313" key="18">
    <source>
        <dbReference type="Proteomes" id="UP000321299"/>
    </source>
</evidence>
<reference evidence="8 18" key="7">
    <citation type="submission" date="2019-08" db="EMBL/GenBank/DDBJ databases">
        <title>Plasmid- and chromosome-located mcr-3 in mcr-1-positive Escherichia coli from diseased swine, Taiwan.</title>
        <authorList>
            <person name="Hsu C.-Y."/>
            <person name="Huang W.-C."/>
            <person name="Lauderdale T.-L."/>
        </authorList>
    </citation>
    <scope>NUCLEOTIDE SEQUENCE [LARGE SCALE GENOMIC DNA]</scope>
    <source>
        <strain evidence="8 18">NCYU-26-73</strain>
        <plasmid evidence="8">pNCYU-26-73-7</plasmid>
        <plasmid evidence="18">pncyu-26-73-7</plasmid>
    </source>
</reference>
<evidence type="ECO:0000313" key="8">
    <source>
        <dbReference type="EMBL" id="QED76691.1"/>
    </source>
</evidence>
<evidence type="ECO:0000313" key="5">
    <source>
        <dbReference type="EMBL" id="MSI71910.1"/>
    </source>
</evidence>
<dbReference type="Proteomes" id="UP000218543">
    <property type="component" value="Unassembled WGS sequence"/>
</dbReference>
<dbReference type="RefSeq" id="WP_000730008.1">
    <property type="nucleotide sequence ID" value="NZ_AP018573.1"/>
</dbReference>
<geneLocation type="plasmid" evidence="18">
    <name>pncyu-26-73-7</name>
</geneLocation>
<dbReference type="EMBL" id="DAAYTU010000031">
    <property type="protein sequence ID" value="HAG5772333.1"/>
    <property type="molecule type" value="Genomic_DNA"/>
</dbReference>
<evidence type="ECO:0000313" key="16">
    <source>
        <dbReference type="Proteomes" id="UP000271008"/>
    </source>
</evidence>
<name>A0A1X0PAG5_ECOLX</name>
<evidence type="ECO:0000313" key="2">
    <source>
        <dbReference type="EMBL" id="EFH6652650.1"/>
    </source>
</evidence>
<evidence type="ECO:0000313" key="3">
    <source>
        <dbReference type="EMBL" id="GCO43815.1"/>
    </source>
</evidence>
<dbReference type="EMBL" id="UGFE01000007">
    <property type="protein sequence ID" value="STO17962.1"/>
    <property type="molecule type" value="Genomic_DNA"/>
</dbReference>
<evidence type="ECO:0000313" key="15">
    <source>
        <dbReference type="Proteomes" id="UP000254718"/>
    </source>
</evidence>
<reference evidence="7 13" key="1">
    <citation type="submission" date="2016-12" db="EMBL/GenBank/DDBJ databases">
        <title>Real-Time Genomic Investigation Underlying the Public Health Response to a Shiga Toxin-Producing Escherichia Coli O26:H11 Outbreak in a Nursery.</title>
        <authorList>
            <person name="Ferdous M."/>
            <person name="Moran-Gilad J."/>
            <person name="Rossen J.W."/>
            <person name="Gdalevich M."/>
        </authorList>
    </citation>
    <scope>NUCLEOTIDE SEQUENCE [LARGE SCALE GENOMIC DNA]</scope>
    <source>
        <strain evidence="7 13">STEC 514-2</strain>
    </source>
</reference>
<dbReference type="Proteomes" id="UP000530628">
    <property type="component" value="Unassembled WGS sequence"/>
</dbReference>
<dbReference type="Proteomes" id="UP000271008">
    <property type="component" value="Unassembled WGS sequence"/>
</dbReference>
<reference evidence="19 20" key="6">
    <citation type="journal article" date="2019" name="Nat. Med.">
        <title>A library of human gut bacterial isolates paired with longitudinal multiomics data enables mechanistic microbiome research.</title>
        <authorList>
            <person name="Poyet M."/>
            <person name="Groussin M."/>
            <person name="Gibbons S.M."/>
            <person name="Avila-Pacheco J."/>
            <person name="Jiang X."/>
            <person name="Kearney S.M."/>
            <person name="Perrotta A.R."/>
            <person name="Berdy B."/>
            <person name="Zhao S."/>
            <person name="Lieberman T.D."/>
            <person name="Swanson P.K."/>
            <person name="Smith M."/>
            <person name="Roesemann S."/>
            <person name="Alexander J.E."/>
            <person name="Rich S.A."/>
            <person name="Livny J."/>
            <person name="Vlamakis H."/>
            <person name="Clish C."/>
            <person name="Bullock K."/>
            <person name="Deik A."/>
            <person name="Scott J."/>
            <person name="Pierce K.A."/>
            <person name="Xavier R.J."/>
            <person name="Alm E.J."/>
        </authorList>
    </citation>
    <scope>NUCLEOTIDE SEQUENCE [LARGE SCALE GENOMIC DNA]</scope>
    <source>
        <strain evidence="6 20">BIOML-A112</strain>
        <strain evidence="5 19">BIOML-A382</strain>
    </source>
</reference>
<organism evidence="7 13">
    <name type="scientific">Escherichia coli</name>
    <dbReference type="NCBI Taxonomy" id="562"/>
    <lineage>
        <taxon>Bacteria</taxon>
        <taxon>Pseudomonadati</taxon>
        <taxon>Pseudomonadota</taxon>
        <taxon>Gammaproteobacteria</taxon>
        <taxon>Enterobacterales</taxon>
        <taxon>Enterobacteriaceae</taxon>
        <taxon>Escherichia</taxon>
    </lineage>
</organism>
<protein>
    <recommendedName>
        <fullName evidence="22">Stability/partitioning determinant</fullName>
    </recommendedName>
</protein>
<evidence type="ECO:0000313" key="20">
    <source>
        <dbReference type="Proteomes" id="UP000475070"/>
    </source>
</evidence>
<sequence length="82" mass="9167">MAAPSKPPKKNSKGVPPSIEQPQVFDPTETPTRTKSGGAQMAFNVDPEFKREYKTFASSMDMSLKEVLTKSFELLKAQYNQK</sequence>
<reference evidence="9 16" key="5">
    <citation type="submission" date="2018-11" db="EMBL/GenBank/DDBJ databases">
        <title>Enterobacteriaceae from Patient.</title>
        <authorList>
            <person name="Shen C."/>
            <person name="Yang Y."/>
            <person name="Tian G."/>
        </authorList>
    </citation>
    <scope>NUCLEOTIDE SEQUENCE [LARGE SCALE GENOMIC DNA]</scope>
    <source>
        <strain evidence="9 16">GBGD28</strain>
    </source>
</reference>
<accession>A0A1X0PAG5</accession>
<gene>
    <name evidence="7" type="ORF">BTQ06_21670</name>
    <name evidence="9" type="ORF">EIA08_22090</name>
    <name evidence="3" type="ORF">ExPECSC038_04410</name>
    <name evidence="8" type="ORF">FTV93_30195</name>
    <name evidence="4" type="ORF">GGB84_004083</name>
    <name evidence="5" type="ORF">GKF66_24600</name>
    <name evidence="2" type="ORF">GNW61_28825</name>
    <name evidence="6" type="ORF">GUC01_23715</name>
    <name evidence="11" type="ORF">NCTC8333_06208</name>
    <name evidence="12" type="ORF">NCTC8333_06349</name>
    <name evidence="10" type="ORF">NCTC9075_00049</name>
</gene>
<dbReference type="EMBL" id="CP042622">
    <property type="protein sequence ID" value="QED76691.1"/>
    <property type="molecule type" value="Genomic_DNA"/>
</dbReference>
<evidence type="ECO:0000313" key="7">
    <source>
        <dbReference type="EMBL" id="PAU18119.1"/>
    </source>
</evidence>
<evidence type="ECO:0000313" key="4">
    <source>
        <dbReference type="EMBL" id="HAG5772333.1"/>
    </source>
</evidence>
<evidence type="ECO:0000313" key="9">
    <source>
        <dbReference type="EMBL" id="RRD72921.1"/>
    </source>
</evidence>
<dbReference type="Proteomes" id="UP000438958">
    <property type="component" value="Unassembled WGS sequence"/>
</dbReference>
<dbReference type="Proteomes" id="UP000254718">
    <property type="component" value="Unassembled WGS sequence"/>
</dbReference>